<evidence type="ECO:0000256" key="1">
    <source>
        <dbReference type="ARBA" id="ARBA00002254"/>
    </source>
</evidence>
<evidence type="ECO:0000256" key="5">
    <source>
        <dbReference type="ARBA" id="ARBA00022500"/>
    </source>
</evidence>
<evidence type="ECO:0000256" key="4">
    <source>
        <dbReference type="ARBA" id="ARBA00022475"/>
    </source>
</evidence>
<keyword evidence="4 10" id="KW-1003">Cell membrane</keyword>
<evidence type="ECO:0000313" key="11">
    <source>
        <dbReference type="EMBL" id="MDA0180371.1"/>
    </source>
</evidence>
<evidence type="ECO:0000313" key="12">
    <source>
        <dbReference type="Proteomes" id="UP001147653"/>
    </source>
</evidence>
<evidence type="ECO:0000256" key="9">
    <source>
        <dbReference type="ARBA" id="ARBA00023136"/>
    </source>
</evidence>
<keyword evidence="8" id="KW-1133">Transmembrane helix</keyword>
<keyword evidence="6" id="KW-0812">Transmembrane</keyword>
<keyword evidence="9 10" id="KW-0472">Membrane</keyword>
<gene>
    <name evidence="11" type="ORF">OJ997_08690</name>
</gene>
<dbReference type="InterPro" id="IPR005503">
    <property type="entry name" value="FliL"/>
</dbReference>
<dbReference type="Pfam" id="PF03748">
    <property type="entry name" value="FliL"/>
    <property type="match status" value="1"/>
</dbReference>
<organism evidence="11 12">
    <name type="scientific">Solirubrobacter phytolaccae</name>
    <dbReference type="NCBI Taxonomy" id="1404360"/>
    <lineage>
        <taxon>Bacteria</taxon>
        <taxon>Bacillati</taxon>
        <taxon>Actinomycetota</taxon>
        <taxon>Thermoleophilia</taxon>
        <taxon>Solirubrobacterales</taxon>
        <taxon>Solirubrobacteraceae</taxon>
        <taxon>Solirubrobacter</taxon>
    </lineage>
</organism>
<keyword evidence="7 10" id="KW-0283">Flagellar rotation</keyword>
<reference evidence="11" key="1">
    <citation type="submission" date="2022-10" db="EMBL/GenBank/DDBJ databases">
        <title>The WGS of Solirubrobacter phytolaccae KCTC 29190.</title>
        <authorList>
            <person name="Jiang Z."/>
        </authorList>
    </citation>
    <scope>NUCLEOTIDE SEQUENCE</scope>
    <source>
        <strain evidence="11">KCTC 29190</strain>
    </source>
</reference>
<protein>
    <recommendedName>
        <fullName evidence="10">Flagellar protein FliL</fullName>
    </recommendedName>
</protein>
<dbReference type="Proteomes" id="UP001147653">
    <property type="component" value="Unassembled WGS sequence"/>
</dbReference>
<dbReference type="GO" id="GO:0005886">
    <property type="term" value="C:plasma membrane"/>
    <property type="evidence" value="ECO:0007669"/>
    <property type="project" value="UniProtKB-SubCell"/>
</dbReference>
<keyword evidence="5 10" id="KW-0145">Chemotaxis</keyword>
<evidence type="ECO:0000256" key="3">
    <source>
        <dbReference type="ARBA" id="ARBA00008281"/>
    </source>
</evidence>
<dbReference type="AlphaFoldDB" id="A0A9X3NA91"/>
<comment type="similarity">
    <text evidence="3 10">Belongs to the FliL family.</text>
</comment>
<keyword evidence="12" id="KW-1185">Reference proteome</keyword>
<dbReference type="RefSeq" id="WP_270024680.1">
    <property type="nucleotide sequence ID" value="NZ_JAPDDP010000012.1"/>
</dbReference>
<keyword evidence="11" id="KW-0969">Cilium</keyword>
<dbReference type="EMBL" id="JAPDDP010000012">
    <property type="protein sequence ID" value="MDA0180371.1"/>
    <property type="molecule type" value="Genomic_DNA"/>
</dbReference>
<evidence type="ECO:0000256" key="10">
    <source>
        <dbReference type="RuleBase" id="RU364125"/>
    </source>
</evidence>
<evidence type="ECO:0000256" key="8">
    <source>
        <dbReference type="ARBA" id="ARBA00022989"/>
    </source>
</evidence>
<dbReference type="GO" id="GO:0006935">
    <property type="term" value="P:chemotaxis"/>
    <property type="evidence" value="ECO:0007669"/>
    <property type="project" value="UniProtKB-KW"/>
</dbReference>
<keyword evidence="11" id="KW-0966">Cell projection</keyword>
<dbReference type="GO" id="GO:0009425">
    <property type="term" value="C:bacterial-type flagellum basal body"/>
    <property type="evidence" value="ECO:0007669"/>
    <property type="project" value="InterPro"/>
</dbReference>
<dbReference type="GO" id="GO:0071973">
    <property type="term" value="P:bacterial-type flagellum-dependent cell motility"/>
    <property type="evidence" value="ECO:0007669"/>
    <property type="project" value="InterPro"/>
</dbReference>
<evidence type="ECO:0000256" key="2">
    <source>
        <dbReference type="ARBA" id="ARBA00004162"/>
    </source>
</evidence>
<comment type="function">
    <text evidence="1 10">Controls the rotational direction of flagella during chemotaxis.</text>
</comment>
<comment type="subcellular location">
    <subcellularLocation>
        <location evidence="2">Cell membrane</location>
        <topology evidence="2">Single-pass membrane protein</topology>
    </subcellularLocation>
</comment>
<name>A0A9X3NA91_9ACTN</name>
<keyword evidence="11" id="KW-0282">Flagellum</keyword>
<comment type="caution">
    <text evidence="11">The sequence shown here is derived from an EMBL/GenBank/DDBJ whole genome shotgun (WGS) entry which is preliminary data.</text>
</comment>
<accession>A0A9X3NA91</accession>
<proteinExistence type="inferred from homology"/>
<evidence type="ECO:0000256" key="6">
    <source>
        <dbReference type="ARBA" id="ARBA00022692"/>
    </source>
</evidence>
<sequence length="153" mass="16303">MLNRLILVIAIAVVAASGVYTYVVDKAPVPTAAKVKAKVEGSVYMLEKEFLVNLADGRFARLQVGLVLASDDTSTVPANGGNTFAPTRPSGYGAMLQEGVVRDVITTTLTGAVDTDLMTTKGRRRIKAAVLKEIKDRTDVKAERVVLADVVVQ</sequence>
<evidence type="ECO:0000256" key="7">
    <source>
        <dbReference type="ARBA" id="ARBA00022779"/>
    </source>
</evidence>